<reference evidence="3 4" key="1">
    <citation type="submission" date="2017-09" db="EMBL/GenBank/DDBJ databases">
        <title>WGS assembly of Aquilegia coerulea Goldsmith.</title>
        <authorList>
            <person name="Hodges S."/>
            <person name="Kramer E."/>
            <person name="Nordborg M."/>
            <person name="Tomkins J."/>
            <person name="Borevitz J."/>
            <person name="Derieg N."/>
            <person name="Yan J."/>
            <person name="Mihaltcheva S."/>
            <person name="Hayes R.D."/>
            <person name="Rokhsar D."/>
        </authorList>
    </citation>
    <scope>NUCLEOTIDE SEQUENCE [LARGE SCALE GENOMIC DNA]</scope>
    <source>
        <strain evidence="4">cv. Goldsmith</strain>
    </source>
</reference>
<organism evidence="3 4">
    <name type="scientific">Aquilegia coerulea</name>
    <name type="common">Rocky mountain columbine</name>
    <dbReference type="NCBI Taxonomy" id="218851"/>
    <lineage>
        <taxon>Eukaryota</taxon>
        <taxon>Viridiplantae</taxon>
        <taxon>Streptophyta</taxon>
        <taxon>Embryophyta</taxon>
        <taxon>Tracheophyta</taxon>
        <taxon>Spermatophyta</taxon>
        <taxon>Magnoliopsida</taxon>
        <taxon>Ranunculales</taxon>
        <taxon>Ranunculaceae</taxon>
        <taxon>Thalictroideae</taxon>
        <taxon>Aquilegia</taxon>
    </lineage>
</organism>
<evidence type="ECO:0000256" key="1">
    <source>
        <dbReference type="SAM" id="MobiDB-lite"/>
    </source>
</evidence>
<evidence type="ECO:0000259" key="2">
    <source>
        <dbReference type="Pfam" id="PF21530"/>
    </source>
</evidence>
<feature type="region of interest" description="Disordered" evidence="1">
    <location>
        <begin position="170"/>
        <end position="196"/>
    </location>
</feature>
<proteinExistence type="predicted"/>
<dbReference type="InterPro" id="IPR049163">
    <property type="entry name" value="Pif1-like_2B_dom"/>
</dbReference>
<evidence type="ECO:0000313" key="3">
    <source>
        <dbReference type="EMBL" id="PIA60644.1"/>
    </source>
</evidence>
<dbReference type="OrthoDB" id="1726813at2759"/>
<dbReference type="InParanoid" id="A0A2G5EY42"/>
<dbReference type="PANTHER" id="PTHR10492">
    <property type="match status" value="1"/>
</dbReference>
<dbReference type="AlphaFoldDB" id="A0A2G5EY42"/>
<feature type="domain" description="DNA helicase Pif1-like 2B" evidence="2">
    <location>
        <begin position="56"/>
        <end position="102"/>
    </location>
</feature>
<feature type="compositionally biased region" description="Basic and acidic residues" evidence="1">
    <location>
        <begin position="173"/>
        <end position="183"/>
    </location>
</feature>
<protein>
    <recommendedName>
        <fullName evidence="2">DNA helicase Pif1-like 2B domain-containing protein</fullName>
    </recommendedName>
</protein>
<dbReference type="PANTHER" id="PTHR10492:SF90">
    <property type="entry name" value="ATP-DEPENDENT DNA HELICASE"/>
    <property type="match status" value="1"/>
</dbReference>
<dbReference type="InterPro" id="IPR027417">
    <property type="entry name" value="P-loop_NTPase"/>
</dbReference>
<dbReference type="SUPFAM" id="SSF52540">
    <property type="entry name" value="P-loop containing nucleoside triphosphate hydrolases"/>
    <property type="match status" value="1"/>
</dbReference>
<evidence type="ECO:0000313" key="4">
    <source>
        <dbReference type="Proteomes" id="UP000230069"/>
    </source>
</evidence>
<dbReference type="EMBL" id="KZ305020">
    <property type="protein sequence ID" value="PIA60644.1"/>
    <property type="molecule type" value="Genomic_DNA"/>
</dbReference>
<dbReference type="Proteomes" id="UP000230069">
    <property type="component" value="Unassembled WGS sequence"/>
</dbReference>
<dbReference type="Pfam" id="PF21530">
    <property type="entry name" value="Pif1_2B_dom"/>
    <property type="match status" value="1"/>
</dbReference>
<dbReference type="STRING" id="218851.A0A2G5EY42"/>
<accession>A0A2G5EY42</accession>
<sequence length="196" mass="22121">MLKDRCILAPTNNCADEINKFVLDKIPDERFEYLSADSVSPVSEQIQDQDILYPIEFLNTLQVSGVPNHAIELKVGVPIMLLRNANPKSGMCNGTRLIVIKLGKLVIEGQIITGSHVGERRTIPRIVITTMNTKTSIHTWSTICCGFKNNAREGLKVLIKKKDDQPIGYTRNMIKDDEPKNYNEDDDIIDREDNQP</sequence>
<keyword evidence="4" id="KW-1185">Reference proteome</keyword>
<name>A0A2G5EY42_AQUCA</name>
<gene>
    <name evidence="3" type="ORF">AQUCO_00300275v1</name>
</gene>